<dbReference type="PROSITE" id="PS50921">
    <property type="entry name" value="ANTAR"/>
    <property type="match status" value="1"/>
</dbReference>
<dbReference type="SMART" id="SM01012">
    <property type="entry name" value="ANTAR"/>
    <property type="match status" value="1"/>
</dbReference>
<name>A0ABW6SGQ7_9NOCA</name>
<evidence type="ECO:0000256" key="1">
    <source>
        <dbReference type="ARBA" id="ARBA00023015"/>
    </source>
</evidence>
<gene>
    <name evidence="4" type="ORF">ACFYXQ_42440</name>
</gene>
<evidence type="ECO:0000313" key="5">
    <source>
        <dbReference type="Proteomes" id="UP001601992"/>
    </source>
</evidence>
<reference evidence="4 5" key="1">
    <citation type="submission" date="2024-10" db="EMBL/GenBank/DDBJ databases">
        <title>The Natural Products Discovery Center: Release of the First 8490 Sequenced Strains for Exploring Actinobacteria Biosynthetic Diversity.</title>
        <authorList>
            <person name="Kalkreuter E."/>
            <person name="Kautsar S.A."/>
            <person name="Yang D."/>
            <person name="Bader C.D."/>
            <person name="Teijaro C.N."/>
            <person name="Fluegel L."/>
            <person name="Davis C.M."/>
            <person name="Simpson J.R."/>
            <person name="Lauterbach L."/>
            <person name="Steele A.D."/>
            <person name="Gui C."/>
            <person name="Meng S."/>
            <person name="Li G."/>
            <person name="Viehrig K."/>
            <person name="Ye F."/>
            <person name="Su P."/>
            <person name="Kiefer A.F."/>
            <person name="Nichols A."/>
            <person name="Cepeda A.J."/>
            <person name="Yan W."/>
            <person name="Fan B."/>
            <person name="Jiang Y."/>
            <person name="Adhikari A."/>
            <person name="Zheng C.-J."/>
            <person name="Schuster L."/>
            <person name="Cowan T.M."/>
            <person name="Smanski M.J."/>
            <person name="Chevrette M.G."/>
            <person name="De Carvalho L.P.S."/>
            <person name="Shen B."/>
        </authorList>
    </citation>
    <scope>NUCLEOTIDE SEQUENCE [LARGE SCALE GENOMIC DNA]</scope>
    <source>
        <strain evidence="4 5">NPDC002593</strain>
    </source>
</reference>
<comment type="caution">
    <text evidence="4">The sequence shown here is derived from an EMBL/GenBank/DDBJ whole genome shotgun (WGS) entry which is preliminary data.</text>
</comment>
<dbReference type="RefSeq" id="WP_040832153.1">
    <property type="nucleotide sequence ID" value="NZ_JBIAQY010000027.1"/>
</dbReference>
<dbReference type="SMART" id="SM00065">
    <property type="entry name" value="GAF"/>
    <property type="match status" value="1"/>
</dbReference>
<keyword evidence="2" id="KW-0804">Transcription</keyword>
<dbReference type="Proteomes" id="UP001601992">
    <property type="component" value="Unassembled WGS sequence"/>
</dbReference>
<dbReference type="InterPro" id="IPR003018">
    <property type="entry name" value="GAF"/>
</dbReference>
<sequence>MVSEPDRTNASLARIRAAVLRALGEGEGESDTLARVCQTSVELLPVDGASISVMTGRKNRETLYASDEVVSRIEALQFSLGEGPCYEAFDTGRPVLVPDLANDPATTWPVFAGEMITEPVGAIFAFPLARGAISIGALNLYRHHPGWLSPTELATALQVVDIAAIALLGVHLDESNAEKWLELPGDRAQIHQATGMLIAAFGIPAEHALARLRAYAFAGGHLVDDVARDLVTRKLTPADIQNS</sequence>
<evidence type="ECO:0000313" key="4">
    <source>
        <dbReference type="EMBL" id="MFF3574429.1"/>
    </source>
</evidence>
<dbReference type="Pfam" id="PF13185">
    <property type="entry name" value="GAF_2"/>
    <property type="match status" value="1"/>
</dbReference>
<dbReference type="InterPro" id="IPR029016">
    <property type="entry name" value="GAF-like_dom_sf"/>
</dbReference>
<keyword evidence="5" id="KW-1185">Reference proteome</keyword>
<organism evidence="4 5">
    <name type="scientific">Nocardia jiangxiensis</name>
    <dbReference type="NCBI Taxonomy" id="282685"/>
    <lineage>
        <taxon>Bacteria</taxon>
        <taxon>Bacillati</taxon>
        <taxon>Actinomycetota</taxon>
        <taxon>Actinomycetes</taxon>
        <taxon>Mycobacteriales</taxon>
        <taxon>Nocardiaceae</taxon>
        <taxon>Nocardia</taxon>
    </lineage>
</organism>
<feature type="domain" description="ANTAR" evidence="3">
    <location>
        <begin position="170"/>
        <end position="231"/>
    </location>
</feature>
<dbReference type="SUPFAM" id="SSF55781">
    <property type="entry name" value="GAF domain-like"/>
    <property type="match status" value="1"/>
</dbReference>
<dbReference type="Gene3D" id="1.10.10.10">
    <property type="entry name" value="Winged helix-like DNA-binding domain superfamily/Winged helix DNA-binding domain"/>
    <property type="match status" value="1"/>
</dbReference>
<evidence type="ECO:0000256" key="2">
    <source>
        <dbReference type="ARBA" id="ARBA00023163"/>
    </source>
</evidence>
<dbReference type="Pfam" id="PF03861">
    <property type="entry name" value="ANTAR"/>
    <property type="match status" value="1"/>
</dbReference>
<dbReference type="InterPro" id="IPR012074">
    <property type="entry name" value="GAF_ANTAR"/>
</dbReference>
<dbReference type="EMBL" id="JBIAQY010000027">
    <property type="protein sequence ID" value="MFF3574429.1"/>
    <property type="molecule type" value="Genomic_DNA"/>
</dbReference>
<dbReference type="InterPro" id="IPR036388">
    <property type="entry name" value="WH-like_DNA-bd_sf"/>
</dbReference>
<protein>
    <submittedName>
        <fullName evidence="4">GAF and ANTAR domain-containing protein</fullName>
    </submittedName>
</protein>
<keyword evidence="1" id="KW-0805">Transcription regulation</keyword>
<accession>A0ABW6SGQ7</accession>
<evidence type="ECO:0000259" key="3">
    <source>
        <dbReference type="PROSITE" id="PS50921"/>
    </source>
</evidence>
<proteinExistence type="predicted"/>
<dbReference type="InterPro" id="IPR005561">
    <property type="entry name" value="ANTAR"/>
</dbReference>
<dbReference type="Gene3D" id="3.30.450.40">
    <property type="match status" value="1"/>
</dbReference>
<dbReference type="PIRSF" id="PIRSF036625">
    <property type="entry name" value="GAF_ANTAR"/>
    <property type="match status" value="1"/>
</dbReference>